<dbReference type="InterPro" id="IPR050490">
    <property type="entry name" value="Bact_solute-bd_prot1"/>
</dbReference>
<organism evidence="4 5">
    <name type="scientific">Paenibacillus cellulosilyticus</name>
    <dbReference type="NCBI Taxonomy" id="375489"/>
    <lineage>
        <taxon>Bacteria</taxon>
        <taxon>Bacillati</taxon>
        <taxon>Bacillota</taxon>
        <taxon>Bacilli</taxon>
        <taxon>Bacillales</taxon>
        <taxon>Paenibacillaceae</taxon>
        <taxon>Paenibacillus</taxon>
    </lineage>
</organism>
<dbReference type="Pfam" id="PF01547">
    <property type="entry name" value="SBP_bac_1"/>
    <property type="match status" value="1"/>
</dbReference>
<keyword evidence="2" id="KW-0813">Transport</keyword>
<dbReference type="Proteomes" id="UP000246635">
    <property type="component" value="Unassembled WGS sequence"/>
</dbReference>
<sequence length="344" mass="38698">MELVVHLDEPWQKEAVEAIARRFEEMNPGVTVTVAIVPNAEIRANLYTGESSADLVQLFNRDIFDCMRDGRLLDLRPLIECNPQLISLFHPSIFRLIEHGEQIAVLPISAAMKGIFYNKSWFDKAGIPYPAEDWTWGDFEEIAIRLQESNVSEGENRYAARISFQREYMGLLLLTAGTDWLSPDGSRASGYTNSPQAVQAVQWAVDLVRKHQVARETQEYFANGDFLRNDVGIILDYYNMLHELQPHLQDDLGIAALPQFHKGQAVNEPWVCGFSITATTANAELAWSFLQELTCTSNELTRLVTEGSIAALRSVYSEVGHDRDPMRNAILSELSKAVQLPLAV</sequence>
<dbReference type="GO" id="GO:0055085">
    <property type="term" value="P:transmembrane transport"/>
    <property type="evidence" value="ECO:0007669"/>
    <property type="project" value="InterPro"/>
</dbReference>
<proteinExistence type="inferred from homology"/>
<evidence type="ECO:0000256" key="3">
    <source>
        <dbReference type="ARBA" id="ARBA00022729"/>
    </source>
</evidence>
<comment type="caution">
    <text evidence="4">The sequence shown here is derived from an EMBL/GenBank/DDBJ whole genome shotgun (WGS) entry which is preliminary data.</text>
</comment>
<comment type="similarity">
    <text evidence="1">Belongs to the bacterial solute-binding protein 1 family.</text>
</comment>
<name>A0A2V2YE80_9BACL</name>
<evidence type="ECO:0000256" key="1">
    <source>
        <dbReference type="ARBA" id="ARBA00008520"/>
    </source>
</evidence>
<dbReference type="AlphaFoldDB" id="A0A2V2YE80"/>
<evidence type="ECO:0000313" key="4">
    <source>
        <dbReference type="EMBL" id="PWV90597.1"/>
    </source>
</evidence>
<dbReference type="InterPro" id="IPR006059">
    <property type="entry name" value="SBP"/>
</dbReference>
<dbReference type="SUPFAM" id="SSF53850">
    <property type="entry name" value="Periplasmic binding protein-like II"/>
    <property type="match status" value="1"/>
</dbReference>
<dbReference type="RefSeq" id="WP_110047353.1">
    <property type="nucleotide sequence ID" value="NZ_CP054612.1"/>
</dbReference>
<evidence type="ECO:0000313" key="5">
    <source>
        <dbReference type="Proteomes" id="UP000246635"/>
    </source>
</evidence>
<gene>
    <name evidence="4" type="ORF">DFQ01_14110</name>
</gene>
<dbReference type="OrthoDB" id="9782846at2"/>
<evidence type="ECO:0000256" key="2">
    <source>
        <dbReference type="ARBA" id="ARBA00022448"/>
    </source>
</evidence>
<dbReference type="PANTHER" id="PTHR43649">
    <property type="entry name" value="ARABINOSE-BINDING PROTEIN-RELATED"/>
    <property type="match status" value="1"/>
</dbReference>
<keyword evidence="3" id="KW-0732">Signal</keyword>
<dbReference type="PANTHER" id="PTHR43649:SF12">
    <property type="entry name" value="DIACETYLCHITOBIOSE BINDING PROTEIN DASA"/>
    <property type="match status" value="1"/>
</dbReference>
<dbReference type="PROSITE" id="PS01037">
    <property type="entry name" value="SBP_BACTERIAL_1"/>
    <property type="match status" value="1"/>
</dbReference>
<dbReference type="InterPro" id="IPR006061">
    <property type="entry name" value="SBP_1_CS"/>
</dbReference>
<reference evidence="4 5" key="1">
    <citation type="submission" date="2018-05" db="EMBL/GenBank/DDBJ databases">
        <title>Genomic Encyclopedia of Type Strains, Phase III (KMG-III): the genomes of soil and plant-associated and newly described type strains.</title>
        <authorList>
            <person name="Whitman W."/>
        </authorList>
    </citation>
    <scope>NUCLEOTIDE SEQUENCE [LARGE SCALE GENOMIC DNA]</scope>
    <source>
        <strain evidence="4 5">CECT 5696</strain>
    </source>
</reference>
<keyword evidence="5" id="KW-1185">Reference proteome</keyword>
<dbReference type="EMBL" id="QGTQ01000041">
    <property type="protein sequence ID" value="PWV90597.1"/>
    <property type="molecule type" value="Genomic_DNA"/>
</dbReference>
<accession>A0A2V2YE80</accession>
<dbReference type="Gene3D" id="3.40.190.10">
    <property type="entry name" value="Periplasmic binding protein-like II"/>
    <property type="match status" value="1"/>
</dbReference>
<protein>
    <submittedName>
        <fullName evidence="4">ABC-type glycerol-3-phosphate transport system substrate-binding protein</fullName>
    </submittedName>
</protein>